<dbReference type="PANTHER" id="PTHR46641">
    <property type="entry name" value="FMRFAMIDE RECEPTOR-RELATED"/>
    <property type="match status" value="1"/>
</dbReference>
<evidence type="ECO:0000313" key="8">
    <source>
        <dbReference type="EMBL" id="GFO30966.1"/>
    </source>
</evidence>
<dbReference type="SUPFAM" id="SSF81321">
    <property type="entry name" value="Family A G protein-coupled receptor-like"/>
    <property type="match status" value="1"/>
</dbReference>
<dbReference type="Proteomes" id="UP000735302">
    <property type="component" value="Unassembled WGS sequence"/>
</dbReference>
<dbReference type="PRINTS" id="PR00237">
    <property type="entry name" value="GPCRRHODOPSN"/>
</dbReference>
<feature type="compositionally biased region" description="Basic and acidic residues" evidence="5">
    <location>
        <begin position="24"/>
        <end position="40"/>
    </location>
</feature>
<dbReference type="InterPro" id="IPR019427">
    <property type="entry name" value="7TM_GPCR_serpentine_rcpt_Srw"/>
</dbReference>
<evidence type="ECO:0000256" key="6">
    <source>
        <dbReference type="SAM" id="Phobius"/>
    </source>
</evidence>
<evidence type="ECO:0000256" key="5">
    <source>
        <dbReference type="SAM" id="MobiDB-lite"/>
    </source>
</evidence>
<keyword evidence="9" id="KW-1185">Reference proteome</keyword>
<dbReference type="InterPro" id="IPR052954">
    <property type="entry name" value="GPCR-Ligand_Int"/>
</dbReference>
<dbReference type="GO" id="GO:0016020">
    <property type="term" value="C:membrane"/>
    <property type="evidence" value="ECO:0007669"/>
    <property type="project" value="UniProtKB-SubCell"/>
</dbReference>
<dbReference type="PANTHER" id="PTHR46641:SF18">
    <property type="entry name" value="G-PROTEIN COUPLED RECEPTORS FAMILY 1 PROFILE DOMAIN-CONTAINING PROTEIN"/>
    <property type="match status" value="1"/>
</dbReference>
<comment type="subcellular location">
    <subcellularLocation>
        <location evidence="1">Membrane</location>
    </subcellularLocation>
</comment>
<keyword evidence="8" id="KW-0675">Receptor</keyword>
<evidence type="ECO:0000256" key="3">
    <source>
        <dbReference type="ARBA" id="ARBA00022989"/>
    </source>
</evidence>
<keyword evidence="3 6" id="KW-1133">Transmembrane helix</keyword>
<keyword evidence="2 6" id="KW-0812">Transmembrane</keyword>
<organism evidence="8 9">
    <name type="scientific">Plakobranchus ocellatus</name>
    <dbReference type="NCBI Taxonomy" id="259542"/>
    <lineage>
        <taxon>Eukaryota</taxon>
        <taxon>Metazoa</taxon>
        <taxon>Spiralia</taxon>
        <taxon>Lophotrochozoa</taxon>
        <taxon>Mollusca</taxon>
        <taxon>Gastropoda</taxon>
        <taxon>Heterobranchia</taxon>
        <taxon>Euthyneura</taxon>
        <taxon>Panpulmonata</taxon>
        <taxon>Sacoglossa</taxon>
        <taxon>Placobranchoidea</taxon>
        <taxon>Plakobranchidae</taxon>
        <taxon>Plakobranchus</taxon>
    </lineage>
</organism>
<evidence type="ECO:0000256" key="1">
    <source>
        <dbReference type="ARBA" id="ARBA00004370"/>
    </source>
</evidence>
<dbReference type="Gene3D" id="1.20.1070.10">
    <property type="entry name" value="Rhodopsin 7-helix transmembrane proteins"/>
    <property type="match status" value="1"/>
</dbReference>
<evidence type="ECO:0000259" key="7">
    <source>
        <dbReference type="PROSITE" id="PS50262"/>
    </source>
</evidence>
<evidence type="ECO:0000256" key="4">
    <source>
        <dbReference type="ARBA" id="ARBA00023136"/>
    </source>
</evidence>
<proteinExistence type="predicted"/>
<evidence type="ECO:0000313" key="9">
    <source>
        <dbReference type="Proteomes" id="UP000735302"/>
    </source>
</evidence>
<name>A0AAV4CDZ3_9GAST</name>
<feature type="transmembrane region" description="Helical" evidence="6">
    <location>
        <begin position="390"/>
        <end position="418"/>
    </location>
</feature>
<protein>
    <submittedName>
        <fullName evidence="8">Chemosensory receptor b</fullName>
    </submittedName>
</protein>
<feature type="transmembrane region" description="Helical" evidence="6">
    <location>
        <begin position="322"/>
        <end position="348"/>
    </location>
</feature>
<dbReference type="Pfam" id="PF10324">
    <property type="entry name" value="7TM_GPCR_Srw"/>
    <property type="match status" value="1"/>
</dbReference>
<evidence type="ECO:0000256" key="2">
    <source>
        <dbReference type="ARBA" id="ARBA00022692"/>
    </source>
</evidence>
<dbReference type="InterPro" id="IPR017452">
    <property type="entry name" value="GPCR_Rhodpsn_7TM"/>
</dbReference>
<feature type="region of interest" description="Disordered" evidence="5">
    <location>
        <begin position="22"/>
        <end position="43"/>
    </location>
</feature>
<feature type="domain" description="G-protein coupled receptors family 1 profile" evidence="7">
    <location>
        <begin position="165"/>
        <end position="453"/>
    </location>
</feature>
<sequence>MGISHIYRQKLEKEEAKNLGGLGGKEELKGRGGGGVDKKKAGPGRRGIEIGIEMRVIMGEDGKNLLQFSHLICVNIIKVYCNLNKNNVKGHMEKFLKMYLQAIEIENTCCTTVDAESHLHLWEDLSKNSSQLRSTNGYLSDELFSIVSLILIYTIQISNISALIGNSLNIAVFIKLGFSEPSNISLTVLAISDFALVILSVWSSLCFLLTYNNILLPFHTINVSFLTGGNPWAFLSRTIAWITAFISFERCLCILMPLKVKRLIIPRSTSAAMLIITLLTFGPFLFTYLRYNFVWVFYPYLNTTILDIMPNENEHFALMEKIVTIICGVVQPIVAFLFVLISTVFLIVQLRKISFWRKSVTSTKSQLENKSGGNLAPAAQNRISQKEVRLVRMVVVIATIFIVTYTPTCIMLLCTVVLDEFSLFGIYRKTFIICGFITVLGHSVNGSVNIVIYYNMASKFRLCLRRLLRLDH</sequence>
<feature type="transmembrane region" description="Helical" evidence="6">
    <location>
        <begin position="143"/>
        <end position="164"/>
    </location>
</feature>
<comment type="caution">
    <text evidence="8">The sequence shown here is derived from an EMBL/GenBank/DDBJ whole genome shotgun (WGS) entry which is preliminary data.</text>
</comment>
<gene>
    <name evidence="8" type="ORF">PoB_005747100</name>
</gene>
<dbReference type="InterPro" id="IPR000276">
    <property type="entry name" value="GPCR_Rhodpsn"/>
</dbReference>
<reference evidence="8 9" key="1">
    <citation type="journal article" date="2021" name="Elife">
        <title>Chloroplast acquisition without the gene transfer in kleptoplastic sea slugs, Plakobranchus ocellatus.</title>
        <authorList>
            <person name="Maeda T."/>
            <person name="Takahashi S."/>
            <person name="Yoshida T."/>
            <person name="Shimamura S."/>
            <person name="Takaki Y."/>
            <person name="Nagai Y."/>
            <person name="Toyoda A."/>
            <person name="Suzuki Y."/>
            <person name="Arimoto A."/>
            <person name="Ishii H."/>
            <person name="Satoh N."/>
            <person name="Nishiyama T."/>
            <person name="Hasebe M."/>
            <person name="Maruyama T."/>
            <person name="Minagawa J."/>
            <person name="Obokata J."/>
            <person name="Shigenobu S."/>
        </authorList>
    </citation>
    <scope>NUCLEOTIDE SEQUENCE [LARGE SCALE GENOMIC DNA]</scope>
</reference>
<dbReference type="AlphaFoldDB" id="A0AAV4CDZ3"/>
<dbReference type="EMBL" id="BLXT01006309">
    <property type="protein sequence ID" value="GFO30966.1"/>
    <property type="molecule type" value="Genomic_DNA"/>
</dbReference>
<keyword evidence="4 6" id="KW-0472">Membrane</keyword>
<feature type="transmembrane region" description="Helical" evidence="6">
    <location>
        <begin position="430"/>
        <end position="456"/>
    </location>
</feature>
<dbReference type="GO" id="GO:0008528">
    <property type="term" value="F:G protein-coupled peptide receptor activity"/>
    <property type="evidence" value="ECO:0007669"/>
    <property type="project" value="InterPro"/>
</dbReference>
<accession>A0AAV4CDZ3</accession>
<feature type="transmembrane region" description="Helical" evidence="6">
    <location>
        <begin position="270"/>
        <end position="291"/>
    </location>
</feature>
<dbReference type="PROSITE" id="PS50262">
    <property type="entry name" value="G_PROTEIN_RECEP_F1_2"/>
    <property type="match status" value="1"/>
</dbReference>